<evidence type="ECO:0000256" key="2">
    <source>
        <dbReference type="ARBA" id="ARBA00022741"/>
    </source>
</evidence>
<feature type="domain" description="ABC transporter" evidence="4">
    <location>
        <begin position="2"/>
        <end position="227"/>
    </location>
</feature>
<dbReference type="SUPFAM" id="SSF52540">
    <property type="entry name" value="P-loop containing nucleoside triphosphate hydrolases"/>
    <property type="match status" value="1"/>
</dbReference>
<dbReference type="Gene3D" id="3.40.50.300">
    <property type="entry name" value="P-loop containing nucleotide triphosphate hydrolases"/>
    <property type="match status" value="1"/>
</dbReference>
<sequence length="279" mass="31716">MINIQNLTFGYQKNKLVLDNLNLKLEQGKIYGLLGANGTGKSSLLHQICGIIFPQSGKIQVDNHEPAQRELDFLKSIYILPEEVDTPNISITAYAEIYSPFYENFDFSLFDQLLTDFEIPKKSNLHEISYGQKKKVMIAFGIATQTKYLFLDEPTNGLDIPSKKQFRKIIASAFQDDKIIIISTHQVRDLDQLIDCILILDDKKIILQENVDDITEKLLFKQVLDLSQAANVIYSEGGLKGHVVVAENLNQENTKLDMELFFNAITVQKNLILSLFNKL</sequence>
<dbReference type="PROSITE" id="PS50893">
    <property type="entry name" value="ABC_TRANSPORTER_2"/>
    <property type="match status" value="1"/>
</dbReference>
<keyword evidence="2" id="KW-0547">Nucleotide-binding</keyword>
<dbReference type="AlphaFoldDB" id="A0A4R0MJZ7"/>
<dbReference type="InterPro" id="IPR051782">
    <property type="entry name" value="ABC_Transporter_VariousFunc"/>
</dbReference>
<gene>
    <name evidence="5" type="ORF">EZ428_22195</name>
</gene>
<name>A0A4R0MJZ7_9SPHI</name>
<dbReference type="OrthoDB" id="9785229at2"/>
<keyword evidence="6" id="KW-1185">Reference proteome</keyword>
<dbReference type="GO" id="GO:0005524">
    <property type="term" value="F:ATP binding"/>
    <property type="evidence" value="ECO:0007669"/>
    <property type="project" value="UniProtKB-KW"/>
</dbReference>
<dbReference type="Proteomes" id="UP000292884">
    <property type="component" value="Unassembled WGS sequence"/>
</dbReference>
<dbReference type="PANTHER" id="PTHR42939:SF1">
    <property type="entry name" value="ABC TRANSPORTER ATP-BINDING PROTEIN ALBC-RELATED"/>
    <property type="match status" value="1"/>
</dbReference>
<reference evidence="5 6" key="1">
    <citation type="submission" date="2019-02" db="EMBL/GenBank/DDBJ databases">
        <title>Pedobacter sp. RP-1-13 sp. nov., isolated from Arctic soil.</title>
        <authorList>
            <person name="Dahal R.H."/>
        </authorList>
    </citation>
    <scope>NUCLEOTIDE SEQUENCE [LARGE SCALE GENOMIC DNA]</scope>
    <source>
        <strain evidence="5 6">RP-1-13</strain>
    </source>
</reference>
<organism evidence="5 6">
    <name type="scientific">Pedobacter frigiditerrae</name>
    <dbReference type="NCBI Taxonomy" id="2530452"/>
    <lineage>
        <taxon>Bacteria</taxon>
        <taxon>Pseudomonadati</taxon>
        <taxon>Bacteroidota</taxon>
        <taxon>Sphingobacteriia</taxon>
        <taxon>Sphingobacteriales</taxon>
        <taxon>Sphingobacteriaceae</taxon>
        <taxon>Pedobacter</taxon>
    </lineage>
</organism>
<comment type="caution">
    <text evidence="5">The sequence shown here is derived from an EMBL/GenBank/DDBJ whole genome shotgun (WGS) entry which is preliminary data.</text>
</comment>
<evidence type="ECO:0000313" key="5">
    <source>
        <dbReference type="EMBL" id="TCC86919.1"/>
    </source>
</evidence>
<dbReference type="InterPro" id="IPR003593">
    <property type="entry name" value="AAA+_ATPase"/>
</dbReference>
<accession>A0A4R0MJZ7</accession>
<dbReference type="EMBL" id="SJSK01000008">
    <property type="protein sequence ID" value="TCC86919.1"/>
    <property type="molecule type" value="Genomic_DNA"/>
</dbReference>
<evidence type="ECO:0000313" key="6">
    <source>
        <dbReference type="Proteomes" id="UP000292884"/>
    </source>
</evidence>
<dbReference type="SMART" id="SM00382">
    <property type="entry name" value="AAA"/>
    <property type="match status" value="1"/>
</dbReference>
<dbReference type="RefSeq" id="WP_131555537.1">
    <property type="nucleotide sequence ID" value="NZ_SJSK01000008.1"/>
</dbReference>
<dbReference type="CDD" id="cd03230">
    <property type="entry name" value="ABC_DR_subfamily_A"/>
    <property type="match status" value="1"/>
</dbReference>
<dbReference type="GO" id="GO:0016887">
    <property type="term" value="F:ATP hydrolysis activity"/>
    <property type="evidence" value="ECO:0007669"/>
    <property type="project" value="InterPro"/>
</dbReference>
<dbReference type="InterPro" id="IPR003439">
    <property type="entry name" value="ABC_transporter-like_ATP-bd"/>
</dbReference>
<dbReference type="Pfam" id="PF00005">
    <property type="entry name" value="ABC_tran"/>
    <property type="match status" value="1"/>
</dbReference>
<dbReference type="PANTHER" id="PTHR42939">
    <property type="entry name" value="ABC TRANSPORTER ATP-BINDING PROTEIN ALBC-RELATED"/>
    <property type="match status" value="1"/>
</dbReference>
<evidence type="ECO:0000256" key="3">
    <source>
        <dbReference type="ARBA" id="ARBA00022840"/>
    </source>
</evidence>
<proteinExistence type="predicted"/>
<evidence type="ECO:0000259" key="4">
    <source>
        <dbReference type="PROSITE" id="PS50893"/>
    </source>
</evidence>
<keyword evidence="1" id="KW-0813">Transport</keyword>
<keyword evidence="3 5" id="KW-0067">ATP-binding</keyword>
<dbReference type="InterPro" id="IPR027417">
    <property type="entry name" value="P-loop_NTPase"/>
</dbReference>
<protein>
    <submittedName>
        <fullName evidence="5">ABC transporter ATP-binding protein</fullName>
    </submittedName>
</protein>
<evidence type="ECO:0000256" key="1">
    <source>
        <dbReference type="ARBA" id="ARBA00022448"/>
    </source>
</evidence>